<dbReference type="InterPro" id="IPR049516">
    <property type="entry name" value="FAD-depend_C"/>
</dbReference>
<reference evidence="2 3" key="1">
    <citation type="journal article" date="2016" name="Nat. Commun.">
        <title>Thousands of microbial genomes shed light on interconnected biogeochemical processes in an aquifer system.</title>
        <authorList>
            <person name="Anantharaman K."/>
            <person name="Brown C.T."/>
            <person name="Hug L.A."/>
            <person name="Sharon I."/>
            <person name="Castelle C.J."/>
            <person name="Probst A.J."/>
            <person name="Thomas B.C."/>
            <person name="Singh A."/>
            <person name="Wilkins M.J."/>
            <person name="Karaoz U."/>
            <person name="Brodie E.L."/>
            <person name="Williams K.H."/>
            <person name="Hubbard S.S."/>
            <person name="Banfield J.F."/>
        </authorList>
    </citation>
    <scope>NUCLEOTIDE SEQUENCE [LARGE SCALE GENOMIC DNA]</scope>
</reference>
<dbReference type="PIRSF" id="PIRSF038984">
    <property type="entry name" value="FAD_binding_protein"/>
    <property type="match status" value="1"/>
</dbReference>
<dbReference type="Gene3D" id="3.50.50.60">
    <property type="entry name" value="FAD/NAD(P)-binding domain"/>
    <property type="match status" value="2"/>
</dbReference>
<gene>
    <name evidence="2" type="ORF">A2892_01800</name>
</gene>
<name>A0A1F8B9M8_9BACT</name>
<dbReference type="Pfam" id="PF21688">
    <property type="entry name" value="FAD-depend_C"/>
    <property type="match status" value="1"/>
</dbReference>
<dbReference type="PANTHER" id="PTHR43106">
    <property type="entry name" value="DEHYDROGENASE-RELATED"/>
    <property type="match status" value="1"/>
</dbReference>
<dbReference type="PRINTS" id="PR00368">
    <property type="entry name" value="FADPNR"/>
</dbReference>
<accession>A0A1F8B9M8</accession>
<evidence type="ECO:0000313" key="2">
    <source>
        <dbReference type="EMBL" id="OGM60756.1"/>
    </source>
</evidence>
<dbReference type="InterPro" id="IPR036188">
    <property type="entry name" value="FAD/NAD-bd_sf"/>
</dbReference>
<sequence length="451" mass="49891">MKKSFDVIIVGAGPAGIFACLEFIKSKRKLSAALIDMGSRLEKRKENEVMSGFGGAGTYSDGKLIYTAKLSHERTFHLLDPENYQKILDEIDKAFTGFGVDSEYYPKNIDEVSALVEEAQKNDIELIVRRAQHVGTDRLRKIIKVIENYLLTNGINLIEDTKIVDLIIKDQKCLGVIDEKENKYFAKKILLVPGRIGAKWLQDLADRVGIRYQYGMVEVGVRVEFPKSVMRKYADSLYEIVLKVRTKTYDDIMRTFCSCPNGMVTIEEYGDYVCVNGHSTSNHESENSNFAFVCEVNLTEPVENSIAYAESIARLASTIGGGKPIIQRLTDLRRGRRSTPSRLSKSIVRASLPSNKVTPGDISMALPHRLVTNIIEGLEKLDVVMPGVNSGSTLLYAPEVKFRSSFVLTTYDMQTALKNVYVAGDASGLSGTITGAAATGIMAARGILRSL</sequence>
<evidence type="ECO:0000259" key="1">
    <source>
        <dbReference type="Pfam" id="PF21688"/>
    </source>
</evidence>
<evidence type="ECO:0000313" key="3">
    <source>
        <dbReference type="Proteomes" id="UP000176404"/>
    </source>
</evidence>
<protein>
    <recommendedName>
        <fullName evidence="1">FAD-dependent protein C-terminal domain-containing protein</fullName>
    </recommendedName>
</protein>
<organism evidence="2 3">
    <name type="scientific">Candidatus Woesebacteria bacterium RIFCSPLOWO2_01_FULL_39_10b</name>
    <dbReference type="NCBI Taxonomy" id="1802517"/>
    <lineage>
        <taxon>Bacteria</taxon>
        <taxon>Candidatus Woeseibacteriota</taxon>
    </lineage>
</organism>
<dbReference type="EMBL" id="MGHD01000003">
    <property type="protein sequence ID" value="OGM60756.1"/>
    <property type="molecule type" value="Genomic_DNA"/>
</dbReference>
<dbReference type="Proteomes" id="UP000176404">
    <property type="component" value="Unassembled WGS sequence"/>
</dbReference>
<feature type="domain" description="FAD-dependent protein C-terminal" evidence="1">
    <location>
        <begin position="219"/>
        <end position="400"/>
    </location>
</feature>
<dbReference type="SUPFAM" id="SSF51905">
    <property type="entry name" value="FAD/NAD(P)-binding domain"/>
    <property type="match status" value="1"/>
</dbReference>
<dbReference type="PANTHER" id="PTHR43106:SF1">
    <property type="entry name" value="DEHYDROGENASE-RELATED"/>
    <property type="match status" value="1"/>
</dbReference>
<dbReference type="InterPro" id="IPR028348">
    <property type="entry name" value="FAD-binding_protein"/>
</dbReference>
<dbReference type="PROSITE" id="PS51257">
    <property type="entry name" value="PROKAR_LIPOPROTEIN"/>
    <property type="match status" value="1"/>
</dbReference>
<proteinExistence type="predicted"/>
<comment type="caution">
    <text evidence="2">The sequence shown here is derived from an EMBL/GenBank/DDBJ whole genome shotgun (WGS) entry which is preliminary data.</text>
</comment>
<dbReference type="STRING" id="1802517.A2892_01800"/>
<dbReference type="AlphaFoldDB" id="A0A1F8B9M8"/>